<accession>A0A521B8C3</accession>
<keyword evidence="1" id="KW-0378">Hydrolase</keyword>
<name>A0A521B8C3_9RHOB</name>
<dbReference type="Proteomes" id="UP000316030">
    <property type="component" value="Unassembled WGS sequence"/>
</dbReference>
<protein>
    <submittedName>
        <fullName evidence="4">Acetyl esterase/lipase</fullName>
    </submittedName>
</protein>
<dbReference type="RefSeq" id="WP_142491972.1">
    <property type="nucleotide sequence ID" value="NZ_FXTO01000002.1"/>
</dbReference>
<gene>
    <name evidence="4" type="ORF">SAMN06265173_102212</name>
</gene>
<dbReference type="InterPro" id="IPR029058">
    <property type="entry name" value="AB_hydrolase_fold"/>
</dbReference>
<dbReference type="GO" id="GO:0016787">
    <property type="term" value="F:hydrolase activity"/>
    <property type="evidence" value="ECO:0007669"/>
    <property type="project" value="UniProtKB-KW"/>
</dbReference>
<dbReference type="EMBL" id="FXTO01000002">
    <property type="protein sequence ID" value="SMO43326.1"/>
    <property type="molecule type" value="Genomic_DNA"/>
</dbReference>
<feature type="domain" description="BD-FAE-like" evidence="3">
    <location>
        <begin position="42"/>
        <end position="146"/>
    </location>
</feature>
<keyword evidence="2" id="KW-0732">Signal</keyword>
<evidence type="ECO:0000313" key="5">
    <source>
        <dbReference type="Proteomes" id="UP000316030"/>
    </source>
</evidence>
<evidence type="ECO:0000256" key="1">
    <source>
        <dbReference type="ARBA" id="ARBA00022801"/>
    </source>
</evidence>
<reference evidence="4 5" key="1">
    <citation type="submission" date="2017-05" db="EMBL/GenBank/DDBJ databases">
        <authorList>
            <person name="Varghese N."/>
            <person name="Submissions S."/>
        </authorList>
    </citation>
    <scope>NUCLEOTIDE SEQUENCE [LARGE SCALE GENOMIC DNA]</scope>
    <source>
        <strain evidence="4 5">DSM 29506</strain>
    </source>
</reference>
<evidence type="ECO:0000259" key="3">
    <source>
        <dbReference type="Pfam" id="PF20434"/>
    </source>
</evidence>
<dbReference type="PANTHER" id="PTHR48081:SF33">
    <property type="entry name" value="KYNURENINE FORMAMIDASE"/>
    <property type="match status" value="1"/>
</dbReference>
<keyword evidence="5" id="KW-1185">Reference proteome</keyword>
<sequence length="280" mass="30251">MPLLFIVLRLICLVCVLSAPVTAQPALRPLNFIYGPDPLQKLDVYLPPHTRNAPILFLVHGGGWRFGDKSDAATWRHKAEHWTKRGAVVVSTNYRLLPAVAPLEQARDVARALAFVQKKAPLWGAEPQRLVMMGHSAGGHLTALLSADPALAWAEGAQAWLASVVLDSAALNVPAIMQTTPSYFHQQAFGPDAAIWAAASPYDRLTPVAPPILLVCSTRRSQSCPQADGFAAQLSSLGGTAQVLPLPLSHRSVNEQLGLHPDYTDAIDSFLTKVGFWSHP</sequence>
<dbReference type="Gene3D" id="3.40.50.1820">
    <property type="entry name" value="alpha/beta hydrolase"/>
    <property type="match status" value="1"/>
</dbReference>
<organism evidence="4 5">
    <name type="scientific">Thalassovita litoralis</name>
    <dbReference type="NCBI Taxonomy" id="1010611"/>
    <lineage>
        <taxon>Bacteria</taxon>
        <taxon>Pseudomonadati</taxon>
        <taxon>Pseudomonadota</taxon>
        <taxon>Alphaproteobacteria</taxon>
        <taxon>Rhodobacterales</taxon>
        <taxon>Roseobacteraceae</taxon>
        <taxon>Thalassovita</taxon>
    </lineage>
</organism>
<evidence type="ECO:0000313" key="4">
    <source>
        <dbReference type="EMBL" id="SMO43326.1"/>
    </source>
</evidence>
<dbReference type="Pfam" id="PF20434">
    <property type="entry name" value="BD-FAE"/>
    <property type="match status" value="1"/>
</dbReference>
<dbReference type="PANTHER" id="PTHR48081">
    <property type="entry name" value="AB HYDROLASE SUPERFAMILY PROTEIN C4A8.06C"/>
    <property type="match status" value="1"/>
</dbReference>
<dbReference type="InterPro" id="IPR050300">
    <property type="entry name" value="GDXG_lipolytic_enzyme"/>
</dbReference>
<evidence type="ECO:0000256" key="2">
    <source>
        <dbReference type="SAM" id="SignalP"/>
    </source>
</evidence>
<proteinExistence type="predicted"/>
<feature type="signal peptide" evidence="2">
    <location>
        <begin position="1"/>
        <end position="23"/>
    </location>
</feature>
<dbReference type="InterPro" id="IPR049492">
    <property type="entry name" value="BD-FAE-like_dom"/>
</dbReference>
<dbReference type="SUPFAM" id="SSF53474">
    <property type="entry name" value="alpha/beta-Hydrolases"/>
    <property type="match status" value="1"/>
</dbReference>
<dbReference type="AlphaFoldDB" id="A0A521B8C3"/>
<feature type="chain" id="PRO_5022092736" evidence="2">
    <location>
        <begin position="24"/>
        <end position="280"/>
    </location>
</feature>
<dbReference type="OrthoDB" id="9771666at2"/>